<gene>
    <name evidence="1" type="ORF">I7I52_07678</name>
</gene>
<protein>
    <submittedName>
        <fullName evidence="1">Uncharacterized protein</fullName>
    </submittedName>
</protein>
<dbReference type="AlphaFoldDB" id="A0A8H8CVS8"/>
<dbReference type="OrthoDB" id="5979581at2759"/>
<reference evidence="1 2" key="1">
    <citation type="submission" date="2021-01" db="EMBL/GenBank/DDBJ databases">
        <title>Chromosome-level genome assembly of a human fungal pathogen reveals clustering of transcriptionally co-regulated genes.</title>
        <authorList>
            <person name="Voorhies M."/>
            <person name="Cohen S."/>
            <person name="Shea T.P."/>
            <person name="Petrus S."/>
            <person name="Munoz J.F."/>
            <person name="Poplawski S."/>
            <person name="Goldman W.E."/>
            <person name="Michael T."/>
            <person name="Cuomo C.A."/>
            <person name="Sil A."/>
            <person name="Beyhan S."/>
        </authorList>
    </citation>
    <scope>NUCLEOTIDE SEQUENCE [LARGE SCALE GENOMIC DNA]</scope>
    <source>
        <strain evidence="1 2">G184AR</strain>
    </source>
</reference>
<name>A0A8H8CVS8_AJECA</name>
<dbReference type="EMBL" id="JAEVHI010000005">
    <property type="protein sequence ID" value="KAG5290613.1"/>
    <property type="molecule type" value="Genomic_DNA"/>
</dbReference>
<comment type="caution">
    <text evidence="1">The sequence shown here is derived from an EMBL/GenBank/DDBJ whole genome shotgun (WGS) entry which is preliminary data.</text>
</comment>
<evidence type="ECO:0000313" key="2">
    <source>
        <dbReference type="Proteomes" id="UP000670092"/>
    </source>
</evidence>
<accession>A0A8H8CVS8</accession>
<organism evidence="1 2">
    <name type="scientific">Ajellomyces capsulatus</name>
    <name type="common">Darling's disease fungus</name>
    <name type="synonym">Histoplasma capsulatum</name>
    <dbReference type="NCBI Taxonomy" id="5037"/>
    <lineage>
        <taxon>Eukaryota</taxon>
        <taxon>Fungi</taxon>
        <taxon>Dikarya</taxon>
        <taxon>Ascomycota</taxon>
        <taxon>Pezizomycotina</taxon>
        <taxon>Eurotiomycetes</taxon>
        <taxon>Eurotiomycetidae</taxon>
        <taxon>Onygenales</taxon>
        <taxon>Ajellomycetaceae</taxon>
        <taxon>Histoplasma</taxon>
    </lineage>
</organism>
<dbReference type="VEuPathDB" id="FungiDB:I7I52_07678"/>
<sequence length="92" mass="10212">MMIPVLKDVENKESQNPSVLLVLHNGAASTIVYRSQPTMSGLSGHPILTDFGQMRLVEGRANQDWWMSDPYRARKCVYSSLGGSQLICDQSV</sequence>
<proteinExistence type="predicted"/>
<evidence type="ECO:0000313" key="1">
    <source>
        <dbReference type="EMBL" id="KAG5290613.1"/>
    </source>
</evidence>
<dbReference type="Proteomes" id="UP000670092">
    <property type="component" value="Unassembled WGS sequence"/>
</dbReference>